<dbReference type="PROSITE" id="PS51724">
    <property type="entry name" value="SPOR"/>
    <property type="match status" value="1"/>
</dbReference>
<dbReference type="AlphaFoldDB" id="A0A1B0C619"/>
<evidence type="ECO:0000256" key="11">
    <source>
        <dbReference type="ARBA" id="ARBA00030268"/>
    </source>
</evidence>
<dbReference type="GO" id="GO:0005975">
    <property type="term" value="P:carbohydrate metabolic process"/>
    <property type="evidence" value="ECO:0007669"/>
    <property type="project" value="InterPro"/>
</dbReference>
<dbReference type="SUPFAM" id="SSF52374">
    <property type="entry name" value="Nucleotidylyl transferase"/>
    <property type="match status" value="1"/>
</dbReference>
<dbReference type="GO" id="GO:0006436">
    <property type="term" value="P:tryptophanyl-tRNA aminoacylation"/>
    <property type="evidence" value="ECO:0007669"/>
    <property type="project" value="InterPro"/>
</dbReference>
<evidence type="ECO:0000256" key="1">
    <source>
        <dbReference type="ARBA" id="ARBA00004173"/>
    </source>
</evidence>
<keyword evidence="7" id="KW-0067">ATP-binding</keyword>
<dbReference type="InterPro" id="IPR036680">
    <property type="entry name" value="SPOR-like_sf"/>
</dbReference>
<keyword evidence="8" id="KW-0648">Protein biosynthesis</keyword>
<dbReference type="GO" id="GO:0046872">
    <property type="term" value="F:metal ion binding"/>
    <property type="evidence" value="ECO:0007669"/>
    <property type="project" value="UniProtKB-KW"/>
</dbReference>
<keyword evidence="4" id="KW-0436">Ligase</keyword>
<dbReference type="InterPro" id="IPR050203">
    <property type="entry name" value="Trp-tRNA_synthetase"/>
</dbReference>
<evidence type="ECO:0000259" key="13">
    <source>
        <dbReference type="PROSITE" id="PS51724"/>
    </source>
</evidence>
<dbReference type="Pfam" id="PF00579">
    <property type="entry name" value="tRNA-synt_1b"/>
    <property type="match status" value="1"/>
</dbReference>
<dbReference type="Gene3D" id="3.40.50.620">
    <property type="entry name" value="HUPs"/>
    <property type="match status" value="1"/>
</dbReference>
<evidence type="ECO:0000313" key="15">
    <source>
        <dbReference type="Proteomes" id="UP000092460"/>
    </source>
</evidence>
<reference evidence="15" key="1">
    <citation type="submission" date="2015-01" db="EMBL/GenBank/DDBJ databases">
        <authorList>
            <person name="Aksoy S."/>
            <person name="Warren W."/>
            <person name="Wilson R.K."/>
        </authorList>
    </citation>
    <scope>NUCLEOTIDE SEQUENCE [LARGE SCALE GENOMIC DNA]</scope>
    <source>
        <strain evidence="15">IAEA</strain>
    </source>
</reference>
<evidence type="ECO:0000256" key="12">
    <source>
        <dbReference type="ARBA" id="ARBA00049929"/>
    </source>
</evidence>
<comment type="subcellular location">
    <subcellularLocation>
        <location evidence="1">Mitochondrion</location>
    </subcellularLocation>
</comment>
<dbReference type="PROSITE" id="PS01085">
    <property type="entry name" value="RIBUL_P_3_EPIMER_1"/>
    <property type="match status" value="1"/>
</dbReference>
<keyword evidence="5" id="KW-0479">Metal-binding</keyword>
<evidence type="ECO:0000256" key="2">
    <source>
        <dbReference type="ARBA" id="ARBA00005594"/>
    </source>
</evidence>
<dbReference type="Gene3D" id="1.10.240.10">
    <property type="entry name" value="Tyrosyl-Transfer RNA Synthetase"/>
    <property type="match status" value="1"/>
</dbReference>
<dbReference type="GO" id="GO:0005524">
    <property type="term" value="F:ATP binding"/>
    <property type="evidence" value="ECO:0007669"/>
    <property type="project" value="UniProtKB-KW"/>
</dbReference>
<sequence length="819" mass="94046">MILNFGHTYAHAIENFVGYGNWSHGEAVSAGMMISTYLSKYFTNISDLTISRIRNILLTAKLPDRGPLNMHPENYINLIKYDKKQLNVESGFTEILIKSIVIIGVLLKYFSKKSETNRDFVIVDQQKMDHLNDTKIDTSIIDEKNKENKLSSSLKEEIKNIKTNSSSISVNNKKSFDIENNKSGQNELESNKNLNDYKSSTKSKVFNKSSETNFIEKAPDNYYTIQFSTSSNLKQLRQYAKSKKLNPYWIHTIIKNGNPHYLLVSGTYPSLEEAQNTIKTLPEDLKLNKPWIPANFSILGKEITQVISAGADSIHFDVMDNHYVPNLSIGPVVLRSLRSSGFKIPIDVHLMAKPIEKLIFSFIKEKSDCIIFHPESTNKVEYLLNKIKTHNCNTGLAFNLSTSFKYLKNDHILKNLDKIVIMSVKHVKKLNIFSAAQPSGIPTLGNYIGAIRNWNIFQKKYNTIYCIADLHAITKKQNPKLLFKYALDILSIYLSCDINPNKSIIFIQSQILEHTQLSWILNCHTYFGELKRMIQFKEKSKNNKNINIGLFSYPILMASDILLYQTHKVPAGLDQSQHIELSRTVAKRFNKIYGKIFNIPELIISQSKTRIMSLVNPKIKMSKSDNNPNNFISLLDSEQSIIKKIKHAQTDSDNPPIIKYDVINKPGVSNLLSILSELTGNNILELEIYFTNKLYEDLKSEVIGVVLEHVKKLQKKYFQIRPEENYLMEVLKSGSKKAKKIANPDFPNVSIPITIPYDPILLKYIRLLKYFLIVRYFYVVLSRFDELIQLLLGRSFLLHASMKMLFLPDHMDARRLNLE</sequence>
<comment type="catalytic activity">
    <reaction evidence="12">
        <text>tRNA(Trp) + L-tryptophan + ATP = L-tryptophyl-tRNA(Trp) + AMP + diphosphate + H(+)</text>
        <dbReference type="Rhea" id="RHEA:24080"/>
        <dbReference type="Rhea" id="RHEA-COMP:9671"/>
        <dbReference type="Rhea" id="RHEA-COMP:9705"/>
        <dbReference type="ChEBI" id="CHEBI:15378"/>
        <dbReference type="ChEBI" id="CHEBI:30616"/>
        <dbReference type="ChEBI" id="CHEBI:33019"/>
        <dbReference type="ChEBI" id="CHEBI:57912"/>
        <dbReference type="ChEBI" id="CHEBI:78442"/>
        <dbReference type="ChEBI" id="CHEBI:78535"/>
        <dbReference type="ChEBI" id="CHEBI:456215"/>
        <dbReference type="EC" id="6.1.1.2"/>
    </reaction>
</comment>
<evidence type="ECO:0000256" key="9">
    <source>
        <dbReference type="ARBA" id="ARBA00023146"/>
    </source>
</evidence>
<dbReference type="NCBIfam" id="TIGR00233">
    <property type="entry name" value="trpS"/>
    <property type="match status" value="1"/>
</dbReference>
<dbReference type="HAMAP" id="MF_00140_B">
    <property type="entry name" value="Trp_tRNA_synth_B"/>
    <property type="match status" value="1"/>
</dbReference>
<dbReference type="GO" id="GO:0005829">
    <property type="term" value="C:cytosol"/>
    <property type="evidence" value="ECO:0007669"/>
    <property type="project" value="TreeGrafter"/>
</dbReference>
<evidence type="ECO:0000313" key="14">
    <source>
        <dbReference type="EnsemblMetazoa" id="GPPI050129-PA"/>
    </source>
</evidence>
<dbReference type="InterPro" id="IPR011060">
    <property type="entry name" value="RibuloseP-bd_barrel"/>
</dbReference>
<protein>
    <recommendedName>
        <fullName evidence="3">tryptophan--tRNA ligase</fullName>
        <ecNumber evidence="3">6.1.1.2</ecNumber>
    </recommendedName>
    <alternativeName>
        <fullName evidence="11">Tryptophanyl-tRNA synthetase</fullName>
    </alternativeName>
</protein>
<evidence type="ECO:0000256" key="8">
    <source>
        <dbReference type="ARBA" id="ARBA00022917"/>
    </source>
</evidence>
<dbReference type="PROSITE" id="PS00178">
    <property type="entry name" value="AA_TRNA_LIGASE_I"/>
    <property type="match status" value="1"/>
</dbReference>
<dbReference type="PRINTS" id="PR01039">
    <property type="entry name" value="TRNASYNTHTRP"/>
</dbReference>
<dbReference type="InterPro" id="IPR024109">
    <property type="entry name" value="Trp-tRNA-ligase_bac-type"/>
</dbReference>
<accession>A0A1B0C619</accession>
<evidence type="ECO:0000256" key="5">
    <source>
        <dbReference type="ARBA" id="ARBA00022723"/>
    </source>
</evidence>
<dbReference type="GO" id="GO:0016857">
    <property type="term" value="F:racemase and epimerase activity, acting on carbohydrates and derivatives"/>
    <property type="evidence" value="ECO:0007669"/>
    <property type="project" value="InterPro"/>
</dbReference>
<evidence type="ECO:0000256" key="7">
    <source>
        <dbReference type="ARBA" id="ARBA00022840"/>
    </source>
</evidence>
<dbReference type="FunFam" id="1.10.240.10:FF:000002">
    <property type="entry name" value="Tryptophan--tRNA ligase"/>
    <property type="match status" value="1"/>
</dbReference>
<dbReference type="InterPro" id="IPR002305">
    <property type="entry name" value="aa-tRNA-synth_Ic"/>
</dbReference>
<dbReference type="PANTHER" id="PTHR43766">
    <property type="entry name" value="TRYPTOPHAN--TRNA LIGASE, MITOCHONDRIAL"/>
    <property type="match status" value="1"/>
</dbReference>
<dbReference type="SUPFAM" id="SSF51366">
    <property type="entry name" value="Ribulose-phoshate binding barrel"/>
    <property type="match status" value="1"/>
</dbReference>
<dbReference type="Pfam" id="PF24621">
    <property type="entry name" value="DHQS_C"/>
    <property type="match status" value="1"/>
</dbReference>
<dbReference type="Gene3D" id="3.30.70.1070">
    <property type="entry name" value="Sporulation related repeat"/>
    <property type="match status" value="1"/>
</dbReference>
<dbReference type="CDD" id="cd00806">
    <property type="entry name" value="TrpRS_core"/>
    <property type="match status" value="1"/>
</dbReference>
<dbReference type="EC" id="6.1.1.2" evidence="3"/>
<dbReference type="Gene3D" id="1.20.1090.10">
    <property type="entry name" value="Dehydroquinate synthase-like - alpha domain"/>
    <property type="match status" value="1"/>
</dbReference>
<reference evidence="14" key="2">
    <citation type="submission" date="2020-05" db="UniProtKB">
        <authorList>
            <consortium name="EnsemblMetazoa"/>
        </authorList>
    </citation>
    <scope>IDENTIFICATION</scope>
    <source>
        <strain evidence="14">IAEA</strain>
    </source>
</reference>
<keyword evidence="6" id="KW-0547">Nucleotide-binding</keyword>
<dbReference type="STRING" id="67801.A0A1B0C619"/>
<evidence type="ECO:0000256" key="3">
    <source>
        <dbReference type="ARBA" id="ARBA00013161"/>
    </source>
</evidence>
<dbReference type="VEuPathDB" id="VectorBase:GPPI050129"/>
<dbReference type="GO" id="GO:0005739">
    <property type="term" value="C:mitochondrion"/>
    <property type="evidence" value="ECO:0007669"/>
    <property type="project" value="UniProtKB-SubCell"/>
</dbReference>
<dbReference type="InterPro" id="IPR001412">
    <property type="entry name" value="aa-tRNA-synth_I_CS"/>
</dbReference>
<dbReference type="Pfam" id="PF00834">
    <property type="entry name" value="Ribul_P_3_epim"/>
    <property type="match status" value="1"/>
</dbReference>
<dbReference type="GO" id="GO:0004830">
    <property type="term" value="F:tryptophan-tRNA ligase activity"/>
    <property type="evidence" value="ECO:0007669"/>
    <property type="project" value="UniProtKB-EC"/>
</dbReference>
<dbReference type="EnsemblMetazoa" id="GPPI050129-RA">
    <property type="protein sequence ID" value="GPPI050129-PA"/>
    <property type="gene ID" value="GPPI050129"/>
</dbReference>
<name>A0A1B0C619_9MUSC</name>
<dbReference type="GO" id="GO:0042834">
    <property type="term" value="F:peptidoglycan binding"/>
    <property type="evidence" value="ECO:0007669"/>
    <property type="project" value="InterPro"/>
</dbReference>
<evidence type="ECO:0000256" key="4">
    <source>
        <dbReference type="ARBA" id="ARBA00022598"/>
    </source>
</evidence>
<dbReference type="InterPro" id="IPR007730">
    <property type="entry name" value="SPOR-like_dom"/>
</dbReference>
<proteinExistence type="inferred from homology"/>
<feature type="domain" description="SPOR" evidence="13">
    <location>
        <begin position="217"/>
        <end position="294"/>
    </location>
</feature>
<keyword evidence="9" id="KW-0030">Aminoacyl-tRNA synthetase</keyword>
<dbReference type="PANTHER" id="PTHR43766:SF1">
    <property type="entry name" value="TRYPTOPHAN--TRNA LIGASE, MITOCHONDRIAL"/>
    <property type="match status" value="1"/>
</dbReference>
<dbReference type="Proteomes" id="UP000092460">
    <property type="component" value="Unassembled WGS sequence"/>
</dbReference>
<dbReference type="EMBL" id="JXJN01026399">
    <property type="status" value="NOT_ANNOTATED_CDS"/>
    <property type="molecule type" value="Genomic_DNA"/>
</dbReference>
<dbReference type="InterPro" id="IPR000056">
    <property type="entry name" value="Ribul_P_3_epim-like"/>
</dbReference>
<organism evidence="14 15">
    <name type="scientific">Glossina palpalis gambiensis</name>
    <dbReference type="NCBI Taxonomy" id="67801"/>
    <lineage>
        <taxon>Eukaryota</taxon>
        <taxon>Metazoa</taxon>
        <taxon>Ecdysozoa</taxon>
        <taxon>Arthropoda</taxon>
        <taxon>Hexapoda</taxon>
        <taxon>Insecta</taxon>
        <taxon>Pterygota</taxon>
        <taxon>Neoptera</taxon>
        <taxon>Endopterygota</taxon>
        <taxon>Diptera</taxon>
        <taxon>Brachycera</taxon>
        <taxon>Muscomorpha</taxon>
        <taxon>Hippoboscoidea</taxon>
        <taxon>Glossinidae</taxon>
        <taxon>Glossina</taxon>
    </lineage>
</organism>
<dbReference type="SUPFAM" id="SSF56796">
    <property type="entry name" value="Dehydroquinate synthase-like"/>
    <property type="match status" value="1"/>
</dbReference>
<dbReference type="InterPro" id="IPR056179">
    <property type="entry name" value="DHQS_C"/>
</dbReference>
<keyword evidence="15" id="KW-1185">Reference proteome</keyword>
<keyword evidence="10" id="KW-0413">Isomerase</keyword>
<evidence type="ECO:0000256" key="6">
    <source>
        <dbReference type="ARBA" id="ARBA00022741"/>
    </source>
</evidence>
<comment type="similarity">
    <text evidence="2">Belongs to the class-I aminoacyl-tRNA synthetase family.</text>
</comment>
<dbReference type="InterPro" id="IPR014729">
    <property type="entry name" value="Rossmann-like_a/b/a_fold"/>
</dbReference>
<evidence type="ECO:0000256" key="10">
    <source>
        <dbReference type="ARBA" id="ARBA00023235"/>
    </source>
</evidence>
<dbReference type="InterPro" id="IPR002306">
    <property type="entry name" value="Trp-tRNA-ligase"/>
</dbReference>